<keyword evidence="1" id="KW-0560">Oxidoreductase</keyword>
<gene>
    <name evidence="3" type="primary">ORF66496</name>
</gene>
<dbReference type="PANTHER" id="PTHR43313">
    <property type="entry name" value="SHORT-CHAIN DEHYDROGENASE/REDUCTASE FAMILY 9C"/>
    <property type="match status" value="1"/>
</dbReference>
<dbReference type="EMBL" id="HACG01021623">
    <property type="protein sequence ID" value="CEK68488.1"/>
    <property type="molecule type" value="Transcribed_RNA"/>
</dbReference>
<name>A0A0B6ZJ20_9EUPU</name>
<dbReference type="InterPro" id="IPR036291">
    <property type="entry name" value="NAD(P)-bd_dom_sf"/>
</dbReference>
<protein>
    <submittedName>
        <fullName evidence="3">Uncharacterized protein</fullName>
    </submittedName>
</protein>
<dbReference type="GO" id="GO:0016491">
    <property type="term" value="F:oxidoreductase activity"/>
    <property type="evidence" value="ECO:0007669"/>
    <property type="project" value="UniProtKB-KW"/>
</dbReference>
<evidence type="ECO:0000256" key="1">
    <source>
        <dbReference type="ARBA" id="ARBA00023002"/>
    </source>
</evidence>
<comment type="similarity">
    <text evidence="2">Belongs to the short-chain dehydrogenases/reductases (SDR) family.</text>
</comment>
<dbReference type="GO" id="GO:0008202">
    <property type="term" value="P:steroid metabolic process"/>
    <property type="evidence" value="ECO:0007669"/>
    <property type="project" value="TreeGrafter"/>
</dbReference>
<proteinExistence type="inferred from homology"/>
<organism evidence="3">
    <name type="scientific">Arion vulgaris</name>
    <dbReference type="NCBI Taxonomy" id="1028688"/>
    <lineage>
        <taxon>Eukaryota</taxon>
        <taxon>Metazoa</taxon>
        <taxon>Spiralia</taxon>
        <taxon>Lophotrochozoa</taxon>
        <taxon>Mollusca</taxon>
        <taxon>Gastropoda</taxon>
        <taxon>Heterobranchia</taxon>
        <taxon>Euthyneura</taxon>
        <taxon>Panpulmonata</taxon>
        <taxon>Eupulmonata</taxon>
        <taxon>Stylommatophora</taxon>
        <taxon>Helicina</taxon>
        <taxon>Arionoidea</taxon>
        <taxon>Arionidae</taxon>
        <taxon>Arion</taxon>
    </lineage>
</organism>
<dbReference type="PANTHER" id="PTHR43313:SF50">
    <property type="entry name" value="GH26015P"/>
    <property type="match status" value="1"/>
</dbReference>
<dbReference type="InterPro" id="IPR020904">
    <property type="entry name" value="Sc_DH/Rdtase_CS"/>
</dbReference>
<reference evidence="3" key="1">
    <citation type="submission" date="2014-12" db="EMBL/GenBank/DDBJ databases">
        <title>Insight into the proteome of Arion vulgaris.</title>
        <authorList>
            <person name="Aradska J."/>
            <person name="Bulat T."/>
            <person name="Smidak R."/>
            <person name="Sarate P."/>
            <person name="Gangsoo J."/>
            <person name="Sialana F."/>
            <person name="Bilban M."/>
            <person name="Lubec G."/>
        </authorList>
    </citation>
    <scope>NUCLEOTIDE SEQUENCE</scope>
    <source>
        <tissue evidence="3">Skin</tissue>
    </source>
</reference>
<accession>A0A0B6ZJ20</accession>
<dbReference type="PROSITE" id="PS00061">
    <property type="entry name" value="ADH_SHORT"/>
    <property type="match status" value="1"/>
</dbReference>
<dbReference type="Pfam" id="PF00106">
    <property type="entry name" value="adh_short"/>
    <property type="match status" value="1"/>
</dbReference>
<dbReference type="Gene3D" id="3.40.50.720">
    <property type="entry name" value="NAD(P)-binding Rossmann-like Domain"/>
    <property type="match status" value="1"/>
</dbReference>
<dbReference type="SUPFAM" id="SSF51735">
    <property type="entry name" value="NAD(P)-binding Rossmann-fold domains"/>
    <property type="match status" value="1"/>
</dbReference>
<dbReference type="InterPro" id="IPR002347">
    <property type="entry name" value="SDR_fam"/>
</dbReference>
<dbReference type="AlphaFoldDB" id="A0A0B6ZJ20"/>
<dbReference type="PRINTS" id="PR00081">
    <property type="entry name" value="GDHRDH"/>
</dbReference>
<evidence type="ECO:0000313" key="3">
    <source>
        <dbReference type="EMBL" id="CEK68488.1"/>
    </source>
</evidence>
<evidence type="ECO:0000256" key="2">
    <source>
        <dbReference type="RuleBase" id="RU000363"/>
    </source>
</evidence>
<sequence>MYCIVAVIVLAVAYYVIDLVLRSLKIGKITDKHVFITGCDSGFGHLCAVRLDKLGFHVFAGCLTQAGAKSLSDICSSRLTTVILDVGSTESIEQAVQVVQRKLPPDTGLWALINNAGIMGLVSPSEFNTRQDVQDVINVNLLGTIDATLRFLPLLRKSKGRIVNTSSIAGRVAHLLTPYTASKFGVEGFSDLMRLELRSQGIKVSILEPGVFRTGFVNINRVVENARKRYETIAPEVQAVYGGSAVVDKIRNNMVAGYTIGSRDLDLVVDAHVHAISARFPRARYAIGTDAKWFFIPVSFLPPFLSDFLIKRMVKYA</sequence>
<dbReference type="PRINTS" id="PR00080">
    <property type="entry name" value="SDRFAMILY"/>
</dbReference>